<proteinExistence type="predicted"/>
<dbReference type="Proteomes" id="UP000320176">
    <property type="component" value="Unassembled WGS sequence"/>
</dbReference>
<gene>
    <name evidence="2" type="ORF">Pla52n_10500</name>
</gene>
<protein>
    <submittedName>
        <fullName evidence="2">Uncharacterized protein</fullName>
    </submittedName>
</protein>
<keyword evidence="3" id="KW-1185">Reference proteome</keyword>
<evidence type="ECO:0000313" key="2">
    <source>
        <dbReference type="EMBL" id="TWU08467.1"/>
    </source>
</evidence>
<reference evidence="2 3" key="1">
    <citation type="submission" date="2019-02" db="EMBL/GenBank/DDBJ databases">
        <title>Deep-cultivation of Planctomycetes and their phenomic and genomic characterization uncovers novel biology.</title>
        <authorList>
            <person name="Wiegand S."/>
            <person name="Jogler M."/>
            <person name="Boedeker C."/>
            <person name="Pinto D."/>
            <person name="Vollmers J."/>
            <person name="Rivas-Marin E."/>
            <person name="Kohn T."/>
            <person name="Peeters S.H."/>
            <person name="Heuer A."/>
            <person name="Rast P."/>
            <person name="Oberbeckmann S."/>
            <person name="Bunk B."/>
            <person name="Jeske O."/>
            <person name="Meyerdierks A."/>
            <person name="Storesund J.E."/>
            <person name="Kallscheuer N."/>
            <person name="Luecker S."/>
            <person name="Lage O.M."/>
            <person name="Pohl T."/>
            <person name="Merkel B.J."/>
            <person name="Hornburger P."/>
            <person name="Mueller R.-W."/>
            <person name="Bruemmer F."/>
            <person name="Labrenz M."/>
            <person name="Spormann A.M."/>
            <person name="Op Den Camp H."/>
            <person name="Overmann J."/>
            <person name="Amann R."/>
            <person name="Jetten M.S.M."/>
            <person name="Mascher T."/>
            <person name="Medema M.H."/>
            <person name="Devos D.P."/>
            <person name="Kaster A.-K."/>
            <person name="Ovreas L."/>
            <person name="Rohde M."/>
            <person name="Galperin M.Y."/>
            <person name="Jogler C."/>
        </authorList>
    </citation>
    <scope>NUCLEOTIDE SEQUENCE [LARGE SCALE GENOMIC DNA]</scope>
    <source>
        <strain evidence="2 3">Pla52n</strain>
    </source>
</reference>
<accession>A0A5C6B9R6</accession>
<evidence type="ECO:0000256" key="1">
    <source>
        <dbReference type="SAM" id="MobiDB-lite"/>
    </source>
</evidence>
<dbReference type="EMBL" id="SJPN01000001">
    <property type="protein sequence ID" value="TWU08467.1"/>
    <property type="molecule type" value="Genomic_DNA"/>
</dbReference>
<feature type="compositionally biased region" description="Polar residues" evidence="1">
    <location>
        <begin position="34"/>
        <end position="45"/>
    </location>
</feature>
<comment type="caution">
    <text evidence="2">The sequence shown here is derived from an EMBL/GenBank/DDBJ whole genome shotgun (WGS) entry which is preliminary data.</text>
</comment>
<feature type="region of interest" description="Disordered" evidence="1">
    <location>
        <begin position="34"/>
        <end position="59"/>
    </location>
</feature>
<sequence length="59" mass="6251">MYSTDTSALVAMQPGWSSGFHMTGSSGIAVLLENKNSSTNSSKVQNGKEEGTRERLSQG</sequence>
<dbReference type="AlphaFoldDB" id="A0A5C6B9R6"/>
<feature type="compositionally biased region" description="Basic and acidic residues" evidence="1">
    <location>
        <begin position="46"/>
        <end position="59"/>
    </location>
</feature>
<name>A0A5C6B9R6_9BACT</name>
<evidence type="ECO:0000313" key="3">
    <source>
        <dbReference type="Proteomes" id="UP000320176"/>
    </source>
</evidence>
<organism evidence="2 3">
    <name type="scientific">Stieleria varia</name>
    <dbReference type="NCBI Taxonomy" id="2528005"/>
    <lineage>
        <taxon>Bacteria</taxon>
        <taxon>Pseudomonadati</taxon>
        <taxon>Planctomycetota</taxon>
        <taxon>Planctomycetia</taxon>
        <taxon>Pirellulales</taxon>
        <taxon>Pirellulaceae</taxon>
        <taxon>Stieleria</taxon>
    </lineage>
</organism>